<evidence type="ECO:0000256" key="6">
    <source>
        <dbReference type="ARBA" id="ARBA00022833"/>
    </source>
</evidence>
<keyword evidence="6 7" id="KW-0862">Zinc</keyword>
<reference evidence="8 9" key="1">
    <citation type="submission" date="2016-11" db="EMBL/GenBank/DDBJ databases">
        <authorList>
            <person name="Jaros S."/>
            <person name="Januszkiewicz K."/>
            <person name="Wedrychowicz H."/>
        </authorList>
    </citation>
    <scope>NUCLEOTIDE SEQUENCE [LARGE SCALE GENOMIC DNA]</scope>
    <source>
        <strain evidence="8 9">ATCC 23634</strain>
    </source>
</reference>
<evidence type="ECO:0000256" key="3">
    <source>
        <dbReference type="ARBA" id="ARBA00022723"/>
    </source>
</evidence>
<keyword evidence="9" id="KW-1185">Reference proteome</keyword>
<dbReference type="Proteomes" id="UP000183447">
    <property type="component" value="Unassembled WGS sequence"/>
</dbReference>
<evidence type="ECO:0000256" key="4">
    <source>
        <dbReference type="ARBA" id="ARBA00022759"/>
    </source>
</evidence>
<comment type="function">
    <text evidence="7">Single strand-specific metallo-endoribonuclease involved in late-stage 70S ribosome quality control and in maturation of the 3' terminus of the 16S rRNA.</text>
</comment>
<dbReference type="NCBIfam" id="TIGR00043">
    <property type="entry name" value="rRNA maturation RNase YbeY"/>
    <property type="match status" value="1"/>
</dbReference>
<comment type="cofactor">
    <cofactor evidence="7">
        <name>Zn(2+)</name>
        <dbReference type="ChEBI" id="CHEBI:29105"/>
    </cofactor>
    <text evidence="7">Binds 1 zinc ion.</text>
</comment>
<dbReference type="GO" id="GO:0005737">
    <property type="term" value="C:cytoplasm"/>
    <property type="evidence" value="ECO:0007669"/>
    <property type="project" value="UniProtKB-SubCell"/>
</dbReference>
<dbReference type="GO" id="GO:0006364">
    <property type="term" value="P:rRNA processing"/>
    <property type="evidence" value="ECO:0007669"/>
    <property type="project" value="UniProtKB-UniRule"/>
</dbReference>
<dbReference type="PROSITE" id="PS01306">
    <property type="entry name" value="UPF0054"/>
    <property type="match status" value="1"/>
</dbReference>
<feature type="binding site" evidence="7">
    <location>
        <position position="130"/>
    </location>
    <ligand>
        <name>Zn(2+)</name>
        <dbReference type="ChEBI" id="CHEBI:29105"/>
        <note>catalytic</note>
    </ligand>
</feature>
<keyword evidence="2 7" id="KW-0540">Nuclease</keyword>
<dbReference type="EMBL" id="FPKU01000002">
    <property type="protein sequence ID" value="SFZ84894.1"/>
    <property type="molecule type" value="Genomic_DNA"/>
</dbReference>
<evidence type="ECO:0000256" key="7">
    <source>
        <dbReference type="HAMAP-Rule" id="MF_00009"/>
    </source>
</evidence>
<keyword evidence="7" id="KW-0698">rRNA processing</keyword>
<dbReference type="InterPro" id="IPR020549">
    <property type="entry name" value="YbeY_CS"/>
</dbReference>
<keyword evidence="7" id="KW-0690">Ribosome biogenesis</keyword>
<dbReference type="InterPro" id="IPR023091">
    <property type="entry name" value="MetalPrtase_cat_dom_sf_prd"/>
</dbReference>
<name>A0A1K2HYF9_9HYPH</name>
<keyword evidence="5 7" id="KW-0378">Hydrolase</keyword>
<dbReference type="STRING" id="665118.SAMN02983003_2270"/>
<evidence type="ECO:0000313" key="9">
    <source>
        <dbReference type="Proteomes" id="UP000183447"/>
    </source>
</evidence>
<keyword evidence="7" id="KW-0963">Cytoplasm</keyword>
<gene>
    <name evidence="7" type="primary">ybeY</name>
    <name evidence="8" type="ORF">SAMN02983003_2270</name>
</gene>
<sequence length="170" mass="18552">MPLSAPLDIAVIRNDEAWPEGLETLAEAAIRRALTHAEPEIAGVSELSVVLTNDAEQQELNRDWRGMDKPTNVLSFPQIEPFAPLSGLLGDVILARETLEREAADLGISFNDHFTHLVVHGFLHILGYDHLDDEEALEMEGLETEILASLGIADPYGEDGPDTPPTPNPV</sequence>
<organism evidence="8 9">
    <name type="scientific">Devosia enhydra</name>
    <dbReference type="NCBI Taxonomy" id="665118"/>
    <lineage>
        <taxon>Bacteria</taxon>
        <taxon>Pseudomonadati</taxon>
        <taxon>Pseudomonadota</taxon>
        <taxon>Alphaproteobacteria</taxon>
        <taxon>Hyphomicrobiales</taxon>
        <taxon>Devosiaceae</taxon>
        <taxon>Devosia</taxon>
    </lineage>
</organism>
<dbReference type="InterPro" id="IPR002036">
    <property type="entry name" value="YbeY"/>
</dbReference>
<dbReference type="OrthoDB" id="9807740at2"/>
<dbReference type="Gene3D" id="3.40.390.30">
    <property type="entry name" value="Metalloproteases ('zincins'), catalytic domain"/>
    <property type="match status" value="1"/>
</dbReference>
<dbReference type="GO" id="GO:0004521">
    <property type="term" value="F:RNA endonuclease activity"/>
    <property type="evidence" value="ECO:0007669"/>
    <property type="project" value="UniProtKB-UniRule"/>
</dbReference>
<keyword evidence="3 7" id="KW-0479">Metal-binding</keyword>
<proteinExistence type="inferred from homology"/>
<dbReference type="PANTHER" id="PTHR46986:SF1">
    <property type="entry name" value="ENDORIBONUCLEASE YBEY, CHLOROPLASTIC"/>
    <property type="match status" value="1"/>
</dbReference>
<comment type="subcellular location">
    <subcellularLocation>
        <location evidence="7">Cytoplasm</location>
    </subcellularLocation>
</comment>
<feature type="binding site" evidence="7">
    <location>
        <position position="120"/>
    </location>
    <ligand>
        <name>Zn(2+)</name>
        <dbReference type="ChEBI" id="CHEBI:29105"/>
        <note>catalytic</note>
    </ligand>
</feature>
<dbReference type="GO" id="GO:0008270">
    <property type="term" value="F:zinc ion binding"/>
    <property type="evidence" value="ECO:0007669"/>
    <property type="project" value="UniProtKB-UniRule"/>
</dbReference>
<keyword evidence="4 7" id="KW-0255">Endonuclease</keyword>
<dbReference type="Pfam" id="PF02130">
    <property type="entry name" value="YbeY"/>
    <property type="match status" value="1"/>
</dbReference>
<accession>A0A1K2HYF9</accession>
<evidence type="ECO:0000256" key="5">
    <source>
        <dbReference type="ARBA" id="ARBA00022801"/>
    </source>
</evidence>
<evidence type="ECO:0000256" key="2">
    <source>
        <dbReference type="ARBA" id="ARBA00022722"/>
    </source>
</evidence>
<evidence type="ECO:0000256" key="1">
    <source>
        <dbReference type="ARBA" id="ARBA00010875"/>
    </source>
</evidence>
<protein>
    <recommendedName>
        <fullName evidence="7">Endoribonuclease YbeY</fullName>
        <ecNumber evidence="7">3.1.-.-</ecNumber>
    </recommendedName>
</protein>
<dbReference type="PANTHER" id="PTHR46986">
    <property type="entry name" value="ENDORIBONUCLEASE YBEY, CHLOROPLASTIC"/>
    <property type="match status" value="1"/>
</dbReference>
<dbReference type="HAMAP" id="MF_00009">
    <property type="entry name" value="Endoribonucl_YbeY"/>
    <property type="match status" value="1"/>
</dbReference>
<comment type="similarity">
    <text evidence="1 7">Belongs to the endoribonuclease YbeY family.</text>
</comment>
<dbReference type="GO" id="GO:0004222">
    <property type="term" value="F:metalloendopeptidase activity"/>
    <property type="evidence" value="ECO:0007669"/>
    <property type="project" value="InterPro"/>
</dbReference>
<dbReference type="EC" id="3.1.-.-" evidence="7"/>
<evidence type="ECO:0000313" key="8">
    <source>
        <dbReference type="EMBL" id="SFZ84894.1"/>
    </source>
</evidence>
<feature type="binding site" evidence="7">
    <location>
        <position position="124"/>
    </location>
    <ligand>
        <name>Zn(2+)</name>
        <dbReference type="ChEBI" id="CHEBI:29105"/>
        <note>catalytic</note>
    </ligand>
</feature>
<dbReference type="AlphaFoldDB" id="A0A1K2HYF9"/>
<dbReference type="SUPFAM" id="SSF55486">
    <property type="entry name" value="Metalloproteases ('zincins'), catalytic domain"/>
    <property type="match status" value="1"/>
</dbReference>